<sequence length="77" mass="9007">MATLSTTRFLKQTLFCYKFVTVTTVTTDAQCLISFSAENFNSQLHRNNIGLDSQYLHLNWMFEHFYYALNKAPNAFQ</sequence>
<proteinExistence type="predicted"/>
<protein>
    <submittedName>
        <fullName evidence="1">Uncharacterized protein</fullName>
    </submittedName>
</protein>
<evidence type="ECO:0000313" key="1">
    <source>
        <dbReference type="EMBL" id="KRZ61336.1"/>
    </source>
</evidence>
<comment type="caution">
    <text evidence="1">The sequence shown here is derived from an EMBL/GenBank/DDBJ whole genome shotgun (WGS) entry which is preliminary data.</text>
</comment>
<keyword evidence="2" id="KW-1185">Reference proteome</keyword>
<name>A0A0V1LP95_9BILA</name>
<dbReference type="Proteomes" id="UP000054721">
    <property type="component" value="Unassembled WGS sequence"/>
</dbReference>
<dbReference type="AlphaFoldDB" id="A0A0V1LP95"/>
<organism evidence="1 2">
    <name type="scientific">Trichinella nativa</name>
    <dbReference type="NCBI Taxonomy" id="6335"/>
    <lineage>
        <taxon>Eukaryota</taxon>
        <taxon>Metazoa</taxon>
        <taxon>Ecdysozoa</taxon>
        <taxon>Nematoda</taxon>
        <taxon>Enoplea</taxon>
        <taxon>Dorylaimia</taxon>
        <taxon>Trichinellida</taxon>
        <taxon>Trichinellidae</taxon>
        <taxon>Trichinella</taxon>
    </lineage>
</organism>
<reference evidence="1 2" key="1">
    <citation type="submission" date="2015-05" db="EMBL/GenBank/DDBJ databases">
        <title>Evolution of Trichinella species and genotypes.</title>
        <authorList>
            <person name="Korhonen P.K."/>
            <person name="Edoardo P."/>
            <person name="Giuseppe L.R."/>
            <person name="Gasser R.B."/>
        </authorList>
    </citation>
    <scope>NUCLEOTIDE SEQUENCE [LARGE SCALE GENOMIC DNA]</scope>
    <source>
        <strain evidence="1">ISS10</strain>
    </source>
</reference>
<evidence type="ECO:0000313" key="2">
    <source>
        <dbReference type="Proteomes" id="UP000054721"/>
    </source>
</evidence>
<dbReference type="EMBL" id="JYDW01000019">
    <property type="protein sequence ID" value="KRZ61336.1"/>
    <property type="molecule type" value="Genomic_DNA"/>
</dbReference>
<accession>A0A0V1LP95</accession>
<gene>
    <name evidence="1" type="ORF">T02_10061</name>
</gene>